<dbReference type="EMBL" id="FNMZ01000006">
    <property type="protein sequence ID" value="SDX52101.1"/>
    <property type="molecule type" value="Genomic_DNA"/>
</dbReference>
<dbReference type="InterPro" id="IPR027266">
    <property type="entry name" value="TrmE/GcvT-like"/>
</dbReference>
<gene>
    <name evidence="1" type="ORF">SAMN05444336_10664</name>
</gene>
<name>A0A1H3CD75_9RHOB</name>
<dbReference type="SUPFAM" id="SSF103025">
    <property type="entry name" value="Folate-binding domain"/>
    <property type="match status" value="1"/>
</dbReference>
<dbReference type="STRING" id="356660.SAMN05444336_10664"/>
<dbReference type="Gene3D" id="3.30.70.1520">
    <property type="entry name" value="Heterotetrameric sarcosine oxidase"/>
    <property type="match status" value="1"/>
</dbReference>
<dbReference type="RefSeq" id="WP_092683514.1">
    <property type="nucleotide sequence ID" value="NZ_FNMZ01000006.1"/>
</dbReference>
<evidence type="ECO:0000313" key="1">
    <source>
        <dbReference type="EMBL" id="SDX52101.1"/>
    </source>
</evidence>
<proteinExistence type="predicted"/>
<sequence length="186" mass="19414">MADQMTGGAMRWARVAGRGMIGLRLDLGDAALAGAVTGAAGVPLPAPRRIETAGARRLAWMSPDELLLFLPAEEVPAMLEAIRAGFGDGFAMAVDLSEARALFRLEGPGAREALAKAAPVDLHPDAFGPGDFRRTRLGQVAAAFAQVGEAPETFELVCFRSLAEHMATWLDTAGAPGAFPGVFARA</sequence>
<dbReference type="Proteomes" id="UP000199118">
    <property type="component" value="Unassembled WGS sequence"/>
</dbReference>
<evidence type="ECO:0000313" key="2">
    <source>
        <dbReference type="Proteomes" id="UP000199118"/>
    </source>
</evidence>
<organism evidence="1 2">
    <name type="scientific">Albimonas donghaensis</name>
    <dbReference type="NCBI Taxonomy" id="356660"/>
    <lineage>
        <taxon>Bacteria</taxon>
        <taxon>Pseudomonadati</taxon>
        <taxon>Pseudomonadota</taxon>
        <taxon>Alphaproteobacteria</taxon>
        <taxon>Rhodobacterales</taxon>
        <taxon>Paracoccaceae</taxon>
        <taxon>Albimonas</taxon>
    </lineage>
</organism>
<dbReference type="AlphaFoldDB" id="A0A1H3CD75"/>
<protein>
    <submittedName>
        <fullName evidence="1">Sarcosine oxidase subunit gamma</fullName>
    </submittedName>
</protein>
<dbReference type="InterPro" id="IPR007375">
    <property type="entry name" value="SoxG"/>
</dbReference>
<dbReference type="Pfam" id="PF04268">
    <property type="entry name" value="SoxG"/>
    <property type="match status" value="1"/>
</dbReference>
<reference evidence="1 2" key="1">
    <citation type="submission" date="2016-10" db="EMBL/GenBank/DDBJ databases">
        <authorList>
            <person name="de Groot N.N."/>
        </authorList>
    </citation>
    <scope>NUCLEOTIDE SEQUENCE [LARGE SCALE GENOMIC DNA]</scope>
    <source>
        <strain evidence="1 2">DSM 17890</strain>
    </source>
</reference>
<keyword evidence="2" id="KW-1185">Reference proteome</keyword>
<dbReference type="OrthoDB" id="9814782at2"/>
<accession>A0A1H3CD75</accession>
<dbReference type="Gene3D" id="3.30.1360.120">
    <property type="entry name" value="Probable tRNA modification gtpase trme, domain 1"/>
    <property type="match status" value="1"/>
</dbReference>